<dbReference type="InterPro" id="IPR022057">
    <property type="entry name" value="Chs7"/>
</dbReference>
<feature type="transmembrane region" description="Helical" evidence="1">
    <location>
        <begin position="66"/>
        <end position="86"/>
    </location>
</feature>
<keyword evidence="1" id="KW-0472">Membrane</keyword>
<reference evidence="2 3" key="1">
    <citation type="journal article" date="2014" name="BMC Genomics">
        <title>Genome and secretome analysis of the hemibiotrophic fungal pathogen, Moniliophthora roreri, which causes frosty pod rot disease of cacao: mechanisms of the biotrophic and necrotrophic phases.</title>
        <authorList>
            <person name="Meinhardt L.W."/>
            <person name="Costa G.G.L."/>
            <person name="Thomazella D.P.T."/>
            <person name="Teixeira P.J.P.L."/>
            <person name="Carazzolle M.F."/>
            <person name="Schuster S.C."/>
            <person name="Carlson J.E."/>
            <person name="Guiltinan M.J."/>
            <person name="Mieczkowski P."/>
            <person name="Farmer A."/>
            <person name="Ramaraj T."/>
            <person name="Crozier J."/>
            <person name="Davis R.E."/>
            <person name="Shao J."/>
            <person name="Melnick R.L."/>
            <person name="Pereira G.A.G."/>
            <person name="Bailey B.A."/>
        </authorList>
    </citation>
    <scope>NUCLEOTIDE SEQUENCE [LARGE SCALE GENOMIC DNA]</scope>
    <source>
        <strain evidence="2 3">MCA 2997</strain>
    </source>
</reference>
<comment type="caution">
    <text evidence="2">The sequence shown here is derived from an EMBL/GenBank/DDBJ whole genome shotgun (WGS) entry which is preliminary data.</text>
</comment>
<proteinExistence type="predicted"/>
<dbReference type="HOGENOM" id="CLU_050424_0_0_1"/>
<dbReference type="Proteomes" id="UP000017559">
    <property type="component" value="Unassembled WGS sequence"/>
</dbReference>
<dbReference type="GO" id="GO:0051082">
    <property type="term" value="F:unfolded protein binding"/>
    <property type="evidence" value="ECO:0007669"/>
    <property type="project" value="TreeGrafter"/>
</dbReference>
<gene>
    <name evidence="2" type="ORF">Moror_8929</name>
</gene>
<organism evidence="2 3">
    <name type="scientific">Moniliophthora roreri (strain MCA 2997)</name>
    <name type="common">Cocoa frosty pod rot fungus</name>
    <name type="synonym">Crinipellis roreri</name>
    <dbReference type="NCBI Taxonomy" id="1381753"/>
    <lineage>
        <taxon>Eukaryota</taxon>
        <taxon>Fungi</taxon>
        <taxon>Dikarya</taxon>
        <taxon>Basidiomycota</taxon>
        <taxon>Agaricomycotina</taxon>
        <taxon>Agaricomycetes</taxon>
        <taxon>Agaricomycetidae</taxon>
        <taxon>Agaricales</taxon>
        <taxon>Marasmiineae</taxon>
        <taxon>Marasmiaceae</taxon>
        <taxon>Moniliophthora</taxon>
    </lineage>
</organism>
<evidence type="ECO:0000313" key="2">
    <source>
        <dbReference type="EMBL" id="ESK93026.1"/>
    </source>
</evidence>
<feature type="transmembrane region" description="Helical" evidence="1">
    <location>
        <begin position="213"/>
        <end position="234"/>
    </location>
</feature>
<dbReference type="PANTHER" id="PTHR35329:SF1">
    <property type="entry name" value="CHITIN SYNTHASE EXPORT CHAPERONE"/>
    <property type="match status" value="1"/>
</dbReference>
<protein>
    <submittedName>
        <fullName evidence="2">Chitin synthase export chaperone</fullName>
    </submittedName>
</protein>
<evidence type="ECO:0000256" key="1">
    <source>
        <dbReference type="SAM" id="Phobius"/>
    </source>
</evidence>
<name>V2XJI7_MONRO</name>
<dbReference type="AlphaFoldDB" id="V2XJI7"/>
<keyword evidence="1" id="KW-0812">Transmembrane</keyword>
<feature type="transmembrane region" description="Helical" evidence="1">
    <location>
        <begin position="163"/>
        <end position="183"/>
    </location>
</feature>
<dbReference type="OrthoDB" id="5582162at2759"/>
<accession>V2XJI7</accession>
<dbReference type="KEGG" id="mrr:Moror_8929"/>
<dbReference type="STRING" id="1381753.V2XJI7"/>
<dbReference type="Pfam" id="PF12271">
    <property type="entry name" value="Chs7"/>
    <property type="match status" value="1"/>
</dbReference>
<keyword evidence="3" id="KW-1185">Reference proteome</keyword>
<feature type="transmembrane region" description="Helical" evidence="1">
    <location>
        <begin position="126"/>
        <end position="151"/>
    </location>
</feature>
<keyword evidence="1" id="KW-1133">Transmembrane helix</keyword>
<dbReference type="EMBL" id="AWSO01000229">
    <property type="protein sequence ID" value="ESK93026.1"/>
    <property type="molecule type" value="Genomic_DNA"/>
</dbReference>
<dbReference type="PANTHER" id="PTHR35329">
    <property type="entry name" value="CHITIN SYNTHASE EXPORT CHAPERONE"/>
    <property type="match status" value="1"/>
</dbReference>
<sequence length="310" mass="33674">MRFGDFEWLCSQVPSYTWCNLFYNQLQRVDSSLLTGLSSNPQSAPVGVNPTCGTLRVGQDSSLGNISNIVVCAVSMLVTMGLIYLVGRRKAAVGRIEFRFLLILYLLTLPFQLLTTGSLLQQGTTGLVVLTAIHAGLVAALFWGLFANALVSTQIVEDGTMASIVPFLIFTLAFFGATLYIALDAGMGFTTALGPTSNPRELRSIPLFVLTSIWPAASAVLYFALMSYIVLGVLNEVKPMWCYILAAAFFVLAQLAWLLLGKVICRGTNAKLDGSFVATILETAAVVVLYIGWKGITEDSWDDSGYNNYR</sequence>
<feature type="transmembrane region" description="Helical" evidence="1">
    <location>
        <begin position="241"/>
        <end position="260"/>
    </location>
</feature>
<dbReference type="GO" id="GO:0006457">
    <property type="term" value="P:protein folding"/>
    <property type="evidence" value="ECO:0007669"/>
    <property type="project" value="TreeGrafter"/>
</dbReference>
<feature type="transmembrane region" description="Helical" evidence="1">
    <location>
        <begin position="272"/>
        <end position="293"/>
    </location>
</feature>
<feature type="transmembrane region" description="Helical" evidence="1">
    <location>
        <begin position="98"/>
        <end position="120"/>
    </location>
</feature>
<dbReference type="GO" id="GO:0005789">
    <property type="term" value="C:endoplasmic reticulum membrane"/>
    <property type="evidence" value="ECO:0007669"/>
    <property type="project" value="TreeGrafter"/>
</dbReference>
<evidence type="ECO:0000313" key="3">
    <source>
        <dbReference type="Proteomes" id="UP000017559"/>
    </source>
</evidence>